<dbReference type="RefSeq" id="WP_261696419.1">
    <property type="nucleotide sequence ID" value="NZ_CP104694.1"/>
</dbReference>
<gene>
    <name evidence="2" type="ORF">N4264_07390</name>
</gene>
<feature type="transmembrane region" description="Helical" evidence="1">
    <location>
        <begin position="12"/>
        <end position="31"/>
    </location>
</feature>
<dbReference type="EMBL" id="CP104694">
    <property type="protein sequence ID" value="UXI69464.1"/>
    <property type="molecule type" value="Genomic_DNA"/>
</dbReference>
<keyword evidence="1" id="KW-0812">Transmembrane</keyword>
<keyword evidence="1" id="KW-1133">Transmembrane helix</keyword>
<evidence type="ECO:0000256" key="1">
    <source>
        <dbReference type="SAM" id="Phobius"/>
    </source>
</evidence>
<accession>A0ABY6BHV9</accession>
<protein>
    <recommendedName>
        <fullName evidence="4">KDO2-lipid IV(A) lauroyltransferase</fullName>
    </recommendedName>
</protein>
<organism evidence="2 3">
    <name type="scientific">Tahibacter amnicola</name>
    <dbReference type="NCBI Taxonomy" id="2976241"/>
    <lineage>
        <taxon>Bacteria</taxon>
        <taxon>Pseudomonadati</taxon>
        <taxon>Pseudomonadota</taxon>
        <taxon>Gammaproteobacteria</taxon>
        <taxon>Lysobacterales</taxon>
        <taxon>Rhodanobacteraceae</taxon>
        <taxon>Tahibacter</taxon>
    </lineage>
</organism>
<reference evidence="2" key="1">
    <citation type="submission" date="2022-09" db="EMBL/GenBank/DDBJ databases">
        <title>Tahibacter sp. nov., isolated from a fresh water.</title>
        <authorList>
            <person name="Baek J.H."/>
            <person name="Lee J.K."/>
            <person name="Kim J.M."/>
            <person name="Jeon C.O."/>
        </authorList>
    </citation>
    <scope>NUCLEOTIDE SEQUENCE</scope>
    <source>
        <strain evidence="2">W38</strain>
    </source>
</reference>
<evidence type="ECO:0008006" key="4">
    <source>
        <dbReference type="Google" id="ProtNLM"/>
    </source>
</evidence>
<keyword evidence="3" id="KW-1185">Reference proteome</keyword>
<evidence type="ECO:0000313" key="2">
    <source>
        <dbReference type="EMBL" id="UXI69464.1"/>
    </source>
</evidence>
<keyword evidence="1" id="KW-0472">Membrane</keyword>
<sequence length="313" mass="35135">MIDHLKRQFADAWHFVIAPGVAALMPWRLAWRWLCWLSRRSFGAFDEAARAAQLHAPNYLPIADPVAFGARVRLHWLIDTCDLYLSLLRRRRDVLPWHVEQVGQWPRDGHFVVAGFHHGNGLWVFRTLAAAGYQAALVSARWDKADYPGLPVRYWYGRVRGGEVARISQRPVIYRPGAKARLAQALEEGAAVVSVLDMPPRLAPRGQKPVRLLGADACFPDGTLELARGAGVPVVPYWMEYDLDRGIRRFVIGEPMDPHAPDTLQRLADLLDTAIRRTPSAWFFWPEWSAWLADTPAAIAAPAAAAGVSERSE</sequence>
<evidence type="ECO:0000313" key="3">
    <source>
        <dbReference type="Proteomes" id="UP001064632"/>
    </source>
</evidence>
<dbReference type="Proteomes" id="UP001064632">
    <property type="component" value="Chromosome"/>
</dbReference>
<proteinExistence type="predicted"/>
<name>A0ABY6BHV9_9GAMM</name>